<proteinExistence type="predicted"/>
<protein>
    <recommendedName>
        <fullName evidence="14">Rho guanine nucleotide exchange factor 7</fullName>
    </recommendedName>
</protein>
<dbReference type="GO" id="GO:0005737">
    <property type="term" value="C:cytoplasm"/>
    <property type="evidence" value="ECO:0007669"/>
    <property type="project" value="TreeGrafter"/>
</dbReference>
<keyword evidence="4" id="KW-0966">Cell projection</keyword>
<feature type="domain" description="PH" evidence="9">
    <location>
        <begin position="450"/>
        <end position="555"/>
    </location>
</feature>
<dbReference type="Pfam" id="PF00307">
    <property type="entry name" value="CH"/>
    <property type="match status" value="1"/>
</dbReference>
<dbReference type="SUPFAM" id="SSF48065">
    <property type="entry name" value="DBL homology domain (DH-domain)"/>
    <property type="match status" value="1"/>
</dbReference>
<dbReference type="Pfam" id="PF16523">
    <property type="entry name" value="betaPIX_CC"/>
    <property type="match status" value="1"/>
</dbReference>
<evidence type="ECO:0000313" key="13">
    <source>
        <dbReference type="Proteomes" id="UP000824219"/>
    </source>
</evidence>
<evidence type="ECO:0000259" key="11">
    <source>
        <dbReference type="PROSITE" id="PS50021"/>
    </source>
</evidence>
<evidence type="ECO:0000256" key="7">
    <source>
        <dbReference type="SAM" id="MobiDB-lite"/>
    </source>
</evidence>
<dbReference type="OrthoDB" id="6019202at2759"/>
<dbReference type="Pfam" id="PF07653">
    <property type="entry name" value="SH3_2"/>
    <property type="match status" value="1"/>
</dbReference>
<evidence type="ECO:0000259" key="9">
    <source>
        <dbReference type="PROSITE" id="PS50003"/>
    </source>
</evidence>
<evidence type="ECO:0008006" key="14">
    <source>
        <dbReference type="Google" id="ProtNLM"/>
    </source>
</evidence>
<dbReference type="PROSITE" id="PS50010">
    <property type="entry name" value="DH_2"/>
    <property type="match status" value="1"/>
</dbReference>
<dbReference type="InterPro" id="IPR001452">
    <property type="entry name" value="SH3_domain"/>
</dbReference>
<dbReference type="EMBL" id="JAHKSW010000006">
    <property type="protein sequence ID" value="KAG7331287.1"/>
    <property type="molecule type" value="Genomic_DNA"/>
</dbReference>
<dbReference type="GO" id="GO:0005085">
    <property type="term" value="F:guanyl-nucleotide exchange factor activity"/>
    <property type="evidence" value="ECO:0007669"/>
    <property type="project" value="UniProtKB-KW"/>
</dbReference>
<keyword evidence="3" id="KW-0344">Guanine-nucleotide releasing factor</keyword>
<dbReference type="PROSITE" id="PS50021">
    <property type="entry name" value="CH"/>
    <property type="match status" value="1"/>
</dbReference>
<dbReference type="SUPFAM" id="SSF50044">
    <property type="entry name" value="SH3-domain"/>
    <property type="match status" value="1"/>
</dbReference>
<dbReference type="Gene3D" id="1.20.900.10">
    <property type="entry name" value="Dbl homology (DH) domain"/>
    <property type="match status" value="1"/>
</dbReference>
<dbReference type="SMART" id="SM00325">
    <property type="entry name" value="RhoGEF"/>
    <property type="match status" value="1"/>
</dbReference>
<dbReference type="InterPro" id="IPR035788">
    <property type="entry name" value="AlphaPIX_SH3"/>
</dbReference>
<dbReference type="CDD" id="cd12060">
    <property type="entry name" value="SH3_alphaPIX"/>
    <property type="match status" value="1"/>
</dbReference>
<dbReference type="Gene3D" id="2.30.29.30">
    <property type="entry name" value="Pleckstrin-homology domain (PH domain)/Phosphotyrosine-binding domain (PTB)"/>
    <property type="match status" value="1"/>
</dbReference>
<dbReference type="InterPro" id="IPR000219">
    <property type="entry name" value="DH_dom"/>
</dbReference>
<dbReference type="InterPro" id="IPR036028">
    <property type="entry name" value="SH3-like_dom_sf"/>
</dbReference>
<evidence type="ECO:0000256" key="1">
    <source>
        <dbReference type="ARBA" id="ARBA00004510"/>
    </source>
</evidence>
<sequence>MNPAEQTVTWLITLGVMESPKKSVSDPAAFLQCALKDGVVLCRLIERLRPGTTEQVFQEPKNDSECLSNIKEFLKGCAAFRVEPFEASDLLQGQNFSKVLTTLVALNKVTADIGIGSDSVCTRHSTAHRIKSFESLVSQTSLGRSSKLLHNQFRSLDMTENSNSQLVVKARFNFQQTNEDELSFTKGDIITVTRTEEGGWWEGNLNGKTGWFPSNYVREVKDKQVSPKSGTLKSPPKGFDTTALSKTYYNLVLQNILETETEYSKELQNLLTNYLRPLQNTEKLSSADISVITGNLEEISTFQQTIVQSLEDCTKLPELQQKVGGFFLNLMPKMRALYTGYCSNHPSAVNILTERSEELGDFMESRGASSPGILTLTTGLSKPFMRLDKYPTLLKELERHMEEGHPDRTEIQKCMTAFKNLSAQCQEVRKRKELELQILTESIRLWEGEDIKTFGCVIYMSQAMVQNQGCEERNERYLMLFPHVLLILSASPRMSGFIYQGKLPLSGMTVTPLEDCESHKNAFELSGCMFERMQVICFNKHDQQDWLEHLKRQTKHTTMTAPSMKPLTVPCHTLPSHPLTPSRHAESRGLTVAPAYHTLPHSSSHGAPHSTVMWGPLEPPKTQKPWSLSCLRPAPPLRPSAALCYKEDLSKSPKSMKKLLPKRKPERKPSDEEFALRKSTVALEEDAQILKVIEAYCTSAKTRQTLNSRQRRDTAPALILPAEERIIMQEIKSNGQTVMEEKSLVDVVYSLKDEVQELKQDSKKMKRSLEEEQRARKDLERVVRKVLKNINDPSWDETNL</sequence>
<evidence type="ECO:0000256" key="2">
    <source>
        <dbReference type="ARBA" id="ARBA00022443"/>
    </source>
</evidence>
<evidence type="ECO:0000256" key="6">
    <source>
        <dbReference type="SAM" id="Coils"/>
    </source>
</evidence>
<dbReference type="InterPro" id="IPR035899">
    <property type="entry name" value="DBL_dom_sf"/>
</dbReference>
<evidence type="ECO:0000256" key="5">
    <source>
        <dbReference type="PROSITE-ProRule" id="PRU00192"/>
    </source>
</evidence>
<dbReference type="FunFam" id="2.30.29.30:FF:000094">
    <property type="entry name" value="Rho guanine nucleotide exchange factor 7"/>
    <property type="match status" value="1"/>
</dbReference>
<dbReference type="Pfam" id="PF16615">
    <property type="entry name" value="RhoGEF67_u1"/>
    <property type="match status" value="1"/>
</dbReference>
<dbReference type="Gene3D" id="2.30.30.40">
    <property type="entry name" value="SH3 Domains"/>
    <property type="match status" value="1"/>
</dbReference>
<comment type="caution">
    <text evidence="12">The sequence shown here is derived from an EMBL/GenBank/DDBJ whole genome shotgun (WGS) entry which is preliminary data.</text>
</comment>
<feature type="domain" description="DH" evidence="10">
    <location>
        <begin position="248"/>
        <end position="428"/>
    </location>
</feature>
<dbReference type="CDD" id="cd01225">
    <property type="entry name" value="PH_Cool_Pix"/>
    <property type="match status" value="1"/>
</dbReference>
<accession>A0A9D3NZ79</accession>
<dbReference type="InterPro" id="IPR001849">
    <property type="entry name" value="PH_domain"/>
</dbReference>
<dbReference type="Gene3D" id="1.10.418.10">
    <property type="entry name" value="Calponin-like domain"/>
    <property type="match status" value="1"/>
</dbReference>
<feature type="region of interest" description="Disordered" evidence="7">
    <location>
        <begin position="654"/>
        <end position="673"/>
    </location>
</feature>
<keyword evidence="6" id="KW-0175">Coiled coil</keyword>
<dbReference type="PROSITE" id="PS50002">
    <property type="entry name" value="SH3"/>
    <property type="match status" value="1"/>
</dbReference>
<dbReference type="FunFam" id="1.20.5.390:FF:000001">
    <property type="entry name" value="rho guanine nucleotide exchange factor 7 isoform X1"/>
    <property type="match status" value="1"/>
</dbReference>
<feature type="coiled-coil region" evidence="6">
    <location>
        <begin position="748"/>
        <end position="789"/>
    </location>
</feature>
<dbReference type="GO" id="GO:0030027">
    <property type="term" value="C:lamellipodium"/>
    <property type="evidence" value="ECO:0007669"/>
    <property type="project" value="UniProtKB-SubCell"/>
</dbReference>
<reference evidence="12 13" key="1">
    <citation type="submission" date="2021-06" db="EMBL/GenBank/DDBJ databases">
        <title>Chromosome-level genome assembly of the red-tail catfish (Hemibagrus wyckioides).</title>
        <authorList>
            <person name="Shao F."/>
        </authorList>
    </citation>
    <scope>NUCLEOTIDE SEQUENCE [LARGE SCALE GENOMIC DNA]</scope>
    <source>
        <strain evidence="12">EC202008001</strain>
        <tissue evidence="12">Blood</tissue>
    </source>
</reference>
<evidence type="ECO:0000256" key="3">
    <source>
        <dbReference type="ARBA" id="ARBA00022658"/>
    </source>
</evidence>
<dbReference type="PROSITE" id="PS50003">
    <property type="entry name" value="PH_DOMAIN"/>
    <property type="match status" value="1"/>
</dbReference>
<keyword evidence="2 5" id="KW-0728">SH3 domain</keyword>
<dbReference type="InterPro" id="IPR001331">
    <property type="entry name" value="GDS_CDC24_CS"/>
</dbReference>
<dbReference type="InterPro" id="IPR011993">
    <property type="entry name" value="PH-like_dom_sf"/>
</dbReference>
<dbReference type="InterPro" id="IPR032409">
    <property type="entry name" value="GEF6/7_CC"/>
</dbReference>
<feature type="compositionally biased region" description="Basic residues" evidence="7">
    <location>
        <begin position="654"/>
        <end position="666"/>
    </location>
</feature>
<dbReference type="SMART" id="SM00233">
    <property type="entry name" value="PH"/>
    <property type="match status" value="1"/>
</dbReference>
<dbReference type="Pfam" id="PF00621">
    <property type="entry name" value="RhoGEF"/>
    <property type="match status" value="1"/>
</dbReference>
<dbReference type="InterPro" id="IPR036872">
    <property type="entry name" value="CH_dom_sf"/>
</dbReference>
<dbReference type="InterPro" id="IPR046376">
    <property type="entry name" value="PH_Cool_Pix"/>
</dbReference>
<dbReference type="SMART" id="SM00326">
    <property type="entry name" value="SH3"/>
    <property type="match status" value="1"/>
</dbReference>
<dbReference type="FunFam" id="1.20.900.10:FF:000016">
    <property type="entry name" value="Rho guanine nucleotide exchange factor 6"/>
    <property type="match status" value="1"/>
</dbReference>
<dbReference type="Pfam" id="PF16614">
    <property type="entry name" value="RhoGEF67_u2"/>
    <property type="match status" value="1"/>
</dbReference>
<gene>
    <name evidence="12" type="ORF">KOW79_005256</name>
</gene>
<dbReference type="GO" id="GO:0035556">
    <property type="term" value="P:intracellular signal transduction"/>
    <property type="evidence" value="ECO:0007669"/>
    <property type="project" value="InterPro"/>
</dbReference>
<dbReference type="GO" id="GO:0030032">
    <property type="term" value="P:lamellipodium assembly"/>
    <property type="evidence" value="ECO:0007669"/>
    <property type="project" value="TreeGrafter"/>
</dbReference>
<organism evidence="12 13">
    <name type="scientific">Hemibagrus wyckioides</name>
    <dbReference type="NCBI Taxonomy" id="337641"/>
    <lineage>
        <taxon>Eukaryota</taxon>
        <taxon>Metazoa</taxon>
        <taxon>Chordata</taxon>
        <taxon>Craniata</taxon>
        <taxon>Vertebrata</taxon>
        <taxon>Euteleostomi</taxon>
        <taxon>Actinopterygii</taxon>
        <taxon>Neopterygii</taxon>
        <taxon>Teleostei</taxon>
        <taxon>Ostariophysi</taxon>
        <taxon>Siluriformes</taxon>
        <taxon>Bagridae</taxon>
        <taxon>Hemibagrus</taxon>
    </lineage>
</organism>
<dbReference type="AlphaFoldDB" id="A0A9D3NZ79"/>
<feature type="domain" description="Calponin-homology (CH)" evidence="11">
    <location>
        <begin position="1"/>
        <end position="111"/>
    </location>
</feature>
<dbReference type="SMART" id="SM00033">
    <property type="entry name" value="CH"/>
    <property type="match status" value="1"/>
</dbReference>
<dbReference type="PANTHER" id="PTHR46026">
    <property type="entry name" value="RHO-TYPE GUANINE NUCLEOTIDE EXCHANGE FACTOR, ISOFORM F"/>
    <property type="match status" value="1"/>
</dbReference>
<name>A0A9D3NZ79_9TELE</name>
<dbReference type="InterPro" id="IPR001715">
    <property type="entry name" value="CH_dom"/>
</dbReference>
<dbReference type="CDD" id="cd00160">
    <property type="entry name" value="RhoGEF"/>
    <property type="match status" value="1"/>
</dbReference>
<evidence type="ECO:0000256" key="4">
    <source>
        <dbReference type="ARBA" id="ARBA00023273"/>
    </source>
</evidence>
<feature type="domain" description="SH3" evidence="8">
    <location>
        <begin position="163"/>
        <end position="222"/>
    </location>
</feature>
<dbReference type="SUPFAM" id="SSF47576">
    <property type="entry name" value="Calponin-homology domain, CH-domain"/>
    <property type="match status" value="1"/>
</dbReference>
<evidence type="ECO:0000259" key="10">
    <source>
        <dbReference type="PROSITE" id="PS50010"/>
    </source>
</evidence>
<dbReference type="PROSITE" id="PS00741">
    <property type="entry name" value="DH_1"/>
    <property type="match status" value="1"/>
</dbReference>
<dbReference type="Gene3D" id="1.20.5.390">
    <property type="entry name" value="L1 transposable element, trimerization domain"/>
    <property type="match status" value="1"/>
</dbReference>
<dbReference type="SUPFAM" id="SSF50729">
    <property type="entry name" value="PH domain-like"/>
    <property type="match status" value="1"/>
</dbReference>
<dbReference type="PRINTS" id="PR00452">
    <property type="entry name" value="SH3DOMAIN"/>
</dbReference>
<evidence type="ECO:0000313" key="12">
    <source>
        <dbReference type="EMBL" id="KAG7331287.1"/>
    </source>
</evidence>
<dbReference type="FunFam" id="2.30.30.40:FF:000034">
    <property type="entry name" value="Rho guanine nucleotide exchange factor (GEF) 7"/>
    <property type="match status" value="1"/>
</dbReference>
<keyword evidence="13" id="KW-1185">Reference proteome</keyword>
<dbReference type="PANTHER" id="PTHR46026:SF3">
    <property type="entry name" value="RHO GUANINE NUCLEOTIDE EXCHANGE FACTOR 7"/>
    <property type="match status" value="1"/>
</dbReference>
<evidence type="ECO:0000259" key="8">
    <source>
        <dbReference type="PROSITE" id="PS50002"/>
    </source>
</evidence>
<dbReference type="Proteomes" id="UP000824219">
    <property type="component" value="Linkage Group LG06"/>
</dbReference>
<comment type="subcellular location">
    <subcellularLocation>
        <location evidence="1">Cell projection</location>
        <location evidence="1">Lamellipodium</location>
    </subcellularLocation>
</comment>